<dbReference type="PIRSF" id="PIRSF029288">
    <property type="entry name" value="SciE_ImpE"/>
    <property type="match status" value="1"/>
</dbReference>
<organism evidence="1 2">
    <name type="scientific">Belnapia mucosa</name>
    <dbReference type="NCBI Taxonomy" id="2804532"/>
    <lineage>
        <taxon>Bacteria</taxon>
        <taxon>Pseudomonadati</taxon>
        <taxon>Pseudomonadota</taxon>
        <taxon>Alphaproteobacteria</taxon>
        <taxon>Acetobacterales</taxon>
        <taxon>Roseomonadaceae</taxon>
        <taxon>Belnapia</taxon>
    </lineage>
</organism>
<dbReference type="Proteomes" id="UP000606490">
    <property type="component" value="Unassembled WGS sequence"/>
</dbReference>
<dbReference type="SUPFAM" id="SSF144059">
    <property type="entry name" value="ImpE-like"/>
    <property type="match status" value="1"/>
</dbReference>
<sequence>MTNPALPSGTSLREEVVAAVAAIRAAPQSPAPRIALFQLAAVLGDWERARAQLETLAALDPEFTSLARVYGGLIASERVRGRVFVGTERARVLGEPSPWLLLMVEALWLEGRRGAAGEAQALRAQALRDAAARPGQIGTEEFTWIMDADPRLGPTLEVVVEDHYQWLALDRVRELRAEAPRALRDLVWQPATILLAGGAEVQAYLPVRYPGSEAEEADAVRLARETRWTGAAGCQRGLGQRVLATDRGDHALLDIRSLRLDQDAENRDA</sequence>
<dbReference type="InterPro" id="IPR009211">
    <property type="entry name" value="TagJ"/>
</dbReference>
<dbReference type="RefSeq" id="WP_202828392.1">
    <property type="nucleotide sequence ID" value="NZ_JAEUXJ010000017.1"/>
</dbReference>
<name>A0ABS1VAE0_9PROT</name>
<gene>
    <name evidence="1" type="ORF">JMJ55_25250</name>
</gene>
<reference evidence="1 2" key="1">
    <citation type="submission" date="2021-01" db="EMBL/GenBank/DDBJ databases">
        <title>Belnapia mucosa sp. nov. and Belnapia arida sp. nov., isolated from the Tabernas Desert (Almeria, Spain).</title>
        <authorList>
            <person name="Molina-Menor E."/>
            <person name="Vidal-Verdu A."/>
            <person name="Calonge A."/>
            <person name="Satari L."/>
            <person name="Pereto Magraner J."/>
            <person name="Porcar Miralles M."/>
        </authorList>
    </citation>
    <scope>NUCLEOTIDE SEQUENCE [LARGE SCALE GENOMIC DNA]</scope>
    <source>
        <strain evidence="1 2">T6</strain>
    </source>
</reference>
<accession>A0ABS1VAE0</accession>
<evidence type="ECO:0000313" key="1">
    <source>
        <dbReference type="EMBL" id="MBL6458650.1"/>
    </source>
</evidence>
<evidence type="ECO:0000313" key="2">
    <source>
        <dbReference type="Proteomes" id="UP000606490"/>
    </source>
</evidence>
<proteinExistence type="predicted"/>
<keyword evidence="2" id="KW-1185">Reference proteome</keyword>
<comment type="caution">
    <text evidence="1">The sequence shown here is derived from an EMBL/GenBank/DDBJ whole genome shotgun (WGS) entry which is preliminary data.</text>
</comment>
<evidence type="ECO:0008006" key="3">
    <source>
        <dbReference type="Google" id="ProtNLM"/>
    </source>
</evidence>
<dbReference type="Pfam" id="PF07024">
    <property type="entry name" value="ImpE"/>
    <property type="match status" value="1"/>
</dbReference>
<dbReference type="InterPro" id="IPR011990">
    <property type="entry name" value="TPR-like_helical_dom_sf"/>
</dbReference>
<protein>
    <recommendedName>
        <fullName evidence="3">Virulence protein SciE type</fullName>
    </recommendedName>
</protein>
<dbReference type="Gene3D" id="1.25.40.10">
    <property type="entry name" value="Tetratricopeptide repeat domain"/>
    <property type="match status" value="1"/>
</dbReference>
<dbReference type="EMBL" id="JAEUXJ010000017">
    <property type="protein sequence ID" value="MBL6458650.1"/>
    <property type="molecule type" value="Genomic_DNA"/>
</dbReference>